<evidence type="ECO:0000256" key="9">
    <source>
        <dbReference type="SAM" id="MobiDB-lite"/>
    </source>
</evidence>
<dbReference type="STRING" id="52.CMC5_076740"/>
<dbReference type="Gene3D" id="3.40.50.150">
    <property type="entry name" value="Vaccinia Virus protein VP39"/>
    <property type="match status" value="2"/>
</dbReference>
<evidence type="ECO:0000256" key="4">
    <source>
        <dbReference type="ARBA" id="ARBA00022679"/>
    </source>
</evidence>
<dbReference type="OrthoDB" id="8901552at2"/>
<dbReference type="AlphaFoldDB" id="A0A0K1ES07"/>
<dbReference type="InterPro" id="IPR017985">
    <property type="entry name" value="MeTrfase_CN4_CS"/>
</dbReference>
<dbReference type="InterPro" id="IPR029063">
    <property type="entry name" value="SAM-dependent_MTases_sf"/>
</dbReference>
<accession>A0A0K1ES07</accession>
<keyword evidence="3" id="KW-0489">Methyltransferase</keyword>
<proteinExistence type="inferred from homology"/>
<feature type="region of interest" description="Disordered" evidence="9">
    <location>
        <begin position="413"/>
        <end position="439"/>
    </location>
</feature>
<keyword evidence="7" id="KW-0238">DNA-binding</keyword>
<evidence type="ECO:0000313" key="11">
    <source>
        <dbReference type="EMBL" id="AKT43442.1"/>
    </source>
</evidence>
<evidence type="ECO:0000259" key="10">
    <source>
        <dbReference type="Pfam" id="PF01555"/>
    </source>
</evidence>
<dbReference type="RefSeq" id="WP_050434905.1">
    <property type="nucleotide sequence ID" value="NZ_CP012159.1"/>
</dbReference>
<dbReference type="GO" id="GO:0032259">
    <property type="term" value="P:methylation"/>
    <property type="evidence" value="ECO:0007669"/>
    <property type="project" value="UniProtKB-KW"/>
</dbReference>
<dbReference type="Pfam" id="PF01555">
    <property type="entry name" value="N6_N4_Mtase"/>
    <property type="match status" value="1"/>
</dbReference>
<dbReference type="CDD" id="cd02440">
    <property type="entry name" value="AdoMet_MTases"/>
    <property type="match status" value="1"/>
</dbReference>
<dbReference type="InterPro" id="IPR002941">
    <property type="entry name" value="DNA_methylase_N4/N6"/>
</dbReference>
<evidence type="ECO:0000256" key="6">
    <source>
        <dbReference type="ARBA" id="ARBA00022747"/>
    </source>
</evidence>
<dbReference type="GO" id="GO:0003677">
    <property type="term" value="F:DNA binding"/>
    <property type="evidence" value="ECO:0007669"/>
    <property type="project" value="UniProtKB-KW"/>
</dbReference>
<evidence type="ECO:0000256" key="3">
    <source>
        <dbReference type="ARBA" id="ARBA00022603"/>
    </source>
</evidence>
<dbReference type="SUPFAM" id="SSF53335">
    <property type="entry name" value="S-adenosyl-L-methionine-dependent methyltransferases"/>
    <property type="match status" value="1"/>
</dbReference>
<sequence length="439" mass="47457">MSTPQKSERRDRRALTHVGGPTRLTGDPDTATKLADALDVEGALTAEEAARAHVHGFHSYPARMHPSTARRLVEQLSPPTARVLDPFCGSGTVLVEARLAGRRAIGVDANPLAVRLAHLKSRGMRAAERERLLTAAKEVASLADTRRRARSGASRRYGPEDMALFDAHVLFELDGLRVGLDELGDAAARADLELVLSSILTKVSRRAADTAAHEQPRRIAAGYPARLFLRKAEELARRLAEVQPALSAAPAATAEAGDARVLFGIAPGSIDLIVTSPPYPGVYDYVAHHEARLRWLRLPRERFEEAEIGARRRLERLGPEEGLSHWHKEIGAVLAAMARVLRPDGSAVLLLADSVLAGEPVYALDAIHDVATPAGLVVRAAASQERPHFHGPTMRAFSRAPREEHAILLAHSPAASPQIRRKLPPGRGHVAGSRRPGKP</sequence>
<keyword evidence="6" id="KW-0680">Restriction system</keyword>
<evidence type="ECO:0000256" key="8">
    <source>
        <dbReference type="ARBA" id="ARBA00049120"/>
    </source>
</evidence>
<dbReference type="KEGG" id="ccro:CMC5_076740"/>
<keyword evidence="5" id="KW-0949">S-adenosyl-L-methionine</keyword>
<evidence type="ECO:0000313" key="12">
    <source>
        <dbReference type="Proteomes" id="UP000067626"/>
    </source>
</evidence>
<keyword evidence="4" id="KW-0808">Transferase</keyword>
<feature type="domain" description="DNA methylase N-4/N-6" evidence="10">
    <location>
        <begin position="58"/>
        <end position="117"/>
    </location>
</feature>
<dbReference type="REBASE" id="116685">
    <property type="entry name" value="M.CcrC5ORF76740P"/>
</dbReference>
<comment type="similarity">
    <text evidence="1">Belongs to the N(4)/N(6)-methyltransferase family. N(4) subfamily.</text>
</comment>
<gene>
    <name evidence="11" type="ORF">CMC5_076740</name>
</gene>
<dbReference type="PROSITE" id="PS00093">
    <property type="entry name" value="N4_MTASE"/>
    <property type="match status" value="1"/>
</dbReference>
<dbReference type="EC" id="2.1.1.113" evidence="2"/>
<dbReference type="Proteomes" id="UP000067626">
    <property type="component" value="Chromosome"/>
</dbReference>
<dbReference type="GO" id="GO:0015667">
    <property type="term" value="F:site-specific DNA-methyltransferase (cytosine-N4-specific) activity"/>
    <property type="evidence" value="ECO:0007669"/>
    <property type="project" value="UniProtKB-EC"/>
</dbReference>
<name>A0A0K1ES07_CHOCO</name>
<reference evidence="11 12" key="1">
    <citation type="submission" date="2015-07" db="EMBL/GenBank/DDBJ databases">
        <title>Genome analysis of myxobacterium Chondromyces crocatus Cm c5 reveals a high potential for natural compound synthesis and the genetic basis for the loss of fruiting body formation.</title>
        <authorList>
            <person name="Zaburannyi N."/>
            <person name="Bunk B."/>
            <person name="Maier J."/>
            <person name="Overmann J."/>
            <person name="Mueller R."/>
        </authorList>
    </citation>
    <scope>NUCLEOTIDE SEQUENCE [LARGE SCALE GENOMIC DNA]</scope>
    <source>
        <strain evidence="11 12">Cm c5</strain>
    </source>
</reference>
<organism evidence="11 12">
    <name type="scientific">Chondromyces crocatus</name>
    <dbReference type="NCBI Taxonomy" id="52"/>
    <lineage>
        <taxon>Bacteria</taxon>
        <taxon>Pseudomonadati</taxon>
        <taxon>Myxococcota</taxon>
        <taxon>Polyangia</taxon>
        <taxon>Polyangiales</taxon>
        <taxon>Polyangiaceae</taxon>
        <taxon>Chondromyces</taxon>
    </lineage>
</organism>
<keyword evidence="12" id="KW-1185">Reference proteome</keyword>
<evidence type="ECO:0000256" key="2">
    <source>
        <dbReference type="ARBA" id="ARBA00012185"/>
    </source>
</evidence>
<dbReference type="GO" id="GO:0009307">
    <property type="term" value="P:DNA restriction-modification system"/>
    <property type="evidence" value="ECO:0007669"/>
    <property type="project" value="UniProtKB-KW"/>
</dbReference>
<evidence type="ECO:0000256" key="7">
    <source>
        <dbReference type="ARBA" id="ARBA00023125"/>
    </source>
</evidence>
<evidence type="ECO:0000256" key="5">
    <source>
        <dbReference type="ARBA" id="ARBA00022691"/>
    </source>
</evidence>
<comment type="catalytic activity">
    <reaction evidence="8">
        <text>a 2'-deoxycytidine in DNA + S-adenosyl-L-methionine = an N(4)-methyl-2'-deoxycytidine in DNA + S-adenosyl-L-homocysteine + H(+)</text>
        <dbReference type="Rhea" id="RHEA:16857"/>
        <dbReference type="Rhea" id="RHEA-COMP:11369"/>
        <dbReference type="Rhea" id="RHEA-COMP:13674"/>
        <dbReference type="ChEBI" id="CHEBI:15378"/>
        <dbReference type="ChEBI" id="CHEBI:57856"/>
        <dbReference type="ChEBI" id="CHEBI:59789"/>
        <dbReference type="ChEBI" id="CHEBI:85452"/>
        <dbReference type="ChEBI" id="CHEBI:137933"/>
        <dbReference type="EC" id="2.1.1.113"/>
    </reaction>
</comment>
<evidence type="ECO:0000256" key="1">
    <source>
        <dbReference type="ARBA" id="ARBA00010203"/>
    </source>
</evidence>
<dbReference type="GO" id="GO:0008170">
    <property type="term" value="F:N-methyltransferase activity"/>
    <property type="evidence" value="ECO:0007669"/>
    <property type="project" value="InterPro"/>
</dbReference>
<dbReference type="EMBL" id="CP012159">
    <property type="protein sequence ID" value="AKT43442.1"/>
    <property type="molecule type" value="Genomic_DNA"/>
</dbReference>
<protein>
    <recommendedName>
        <fullName evidence="2">site-specific DNA-methyltransferase (cytosine-N(4)-specific)</fullName>
        <ecNumber evidence="2">2.1.1.113</ecNumber>
    </recommendedName>
</protein>